<keyword evidence="2" id="KW-0479">Metal-binding</keyword>
<evidence type="ECO:0000313" key="5">
    <source>
        <dbReference type="EMBL" id="VAW66788.1"/>
    </source>
</evidence>
<dbReference type="GO" id="GO:0004130">
    <property type="term" value="F:cytochrome-c peroxidase activity"/>
    <property type="evidence" value="ECO:0007669"/>
    <property type="project" value="TreeGrafter"/>
</dbReference>
<evidence type="ECO:0000259" key="4">
    <source>
        <dbReference type="PROSITE" id="PS51007"/>
    </source>
</evidence>
<dbReference type="AlphaFoldDB" id="A0A3B0XEU6"/>
<dbReference type="InterPro" id="IPR009056">
    <property type="entry name" value="Cyt_c-like_dom"/>
</dbReference>
<reference evidence="5" key="1">
    <citation type="submission" date="2018-06" db="EMBL/GenBank/DDBJ databases">
        <authorList>
            <person name="Zhirakovskaya E."/>
        </authorList>
    </citation>
    <scope>NUCLEOTIDE SEQUENCE</scope>
</reference>
<dbReference type="SUPFAM" id="SSF46626">
    <property type="entry name" value="Cytochrome c"/>
    <property type="match status" value="1"/>
</dbReference>
<evidence type="ECO:0000256" key="3">
    <source>
        <dbReference type="ARBA" id="ARBA00023004"/>
    </source>
</evidence>
<gene>
    <name evidence="5" type="ORF">MNBD_GAMMA11-587</name>
</gene>
<dbReference type="PROSITE" id="PS51007">
    <property type="entry name" value="CYTC"/>
    <property type="match status" value="1"/>
</dbReference>
<name>A0A3B0XEU6_9ZZZZ</name>
<dbReference type="EMBL" id="UOFG01000286">
    <property type="protein sequence ID" value="VAW66788.1"/>
    <property type="molecule type" value="Genomic_DNA"/>
</dbReference>
<dbReference type="PANTHER" id="PTHR30600">
    <property type="entry name" value="CYTOCHROME C PEROXIDASE-RELATED"/>
    <property type="match status" value="1"/>
</dbReference>
<accession>A0A3B0XEU6</accession>
<dbReference type="GO" id="GO:0046872">
    <property type="term" value="F:metal ion binding"/>
    <property type="evidence" value="ECO:0007669"/>
    <property type="project" value="UniProtKB-KW"/>
</dbReference>
<dbReference type="GO" id="GO:0020037">
    <property type="term" value="F:heme binding"/>
    <property type="evidence" value="ECO:0007669"/>
    <property type="project" value="InterPro"/>
</dbReference>
<sequence length="711" mass="79863">MATFFQRLFTAIFFLFKHKRLLLTAIISLAFIALAIGKIYQSWDNHPDRGAAGIENGAFGESFSTPVYLNQGWSPSDSMWFYTTTQGSALIPYDFFAVLEKRDSSALLRSNINMDKYRYLAQKPSFFNPDGLPVGFAKETYQGKDYAGYTCAACHTSQVNYTDKDGKTTAIRIDGGPSMADMVGFLTSLEKAMQATLDEPDKKQRFINNVIARNNNYDEADEITTDLKKWTKTIRLYNTVNHSHIKYGYARLDAFGRIYNRVLQHMINKHQLANAMKLVTSPVGQRLLTNAQIDKILQGIDENIIVDKQFSEIIERLASREPGFPALNQKNLLRVRNQIFNEPSAPVSYPFLWDIAQSDYVQWNGVANNSGVGPLGRNTGEVIGVFAILDWTAHKPDGFNLSALLTGQKKKNEIINFKSSADLVNLGRLESHLKSLQSPVWPQEILGNINKEKAERGQLIYSQYCQSCHEVIDRENWDRIVVAQMTELEFIGTDTAAAMNAVSYKGKSGNLKHTLQSVDVGDLIIGEDAPVVQILTSATKGVIATPDADKWFLHRWLDLIYTIAASFFENTMPYMIKSGNYKADTTSSPYNSLVAYKGRSLNGIWATAPYLHNGSVPTLYDLLLPKRHPDDPEKGEFRPDSFSVGSREFDPVKVGFRSEGYDGFEFKTSRAGDMNSGHEYGAGKTPQMDGTQLPALTREQRWDLIEYIKTL</sequence>
<dbReference type="GO" id="GO:0009055">
    <property type="term" value="F:electron transfer activity"/>
    <property type="evidence" value="ECO:0007669"/>
    <property type="project" value="InterPro"/>
</dbReference>
<dbReference type="Pfam" id="PF21419">
    <property type="entry name" value="RoxA-like_Cyt-c"/>
    <property type="match status" value="1"/>
</dbReference>
<keyword evidence="3" id="KW-0408">Iron</keyword>
<proteinExistence type="predicted"/>
<feature type="domain" description="Cytochrome c" evidence="4">
    <location>
        <begin position="138"/>
        <end position="235"/>
    </location>
</feature>
<keyword evidence="1" id="KW-0349">Heme</keyword>
<dbReference type="InterPro" id="IPR051395">
    <property type="entry name" value="Cytochrome_c_Peroxidase/MauG"/>
</dbReference>
<dbReference type="NCBIfam" id="NF040606">
    <property type="entry name" value="CytoC_perox"/>
    <property type="match status" value="1"/>
</dbReference>
<dbReference type="InterPro" id="IPR036909">
    <property type="entry name" value="Cyt_c-like_dom_sf"/>
</dbReference>
<evidence type="ECO:0000256" key="2">
    <source>
        <dbReference type="ARBA" id="ARBA00022723"/>
    </source>
</evidence>
<organism evidence="5">
    <name type="scientific">hydrothermal vent metagenome</name>
    <dbReference type="NCBI Taxonomy" id="652676"/>
    <lineage>
        <taxon>unclassified sequences</taxon>
        <taxon>metagenomes</taxon>
        <taxon>ecological metagenomes</taxon>
    </lineage>
</organism>
<dbReference type="InterPro" id="IPR047758">
    <property type="entry name" value="CytoC_perox"/>
</dbReference>
<dbReference type="Gene3D" id="1.10.760.10">
    <property type="entry name" value="Cytochrome c-like domain"/>
    <property type="match status" value="1"/>
</dbReference>
<protein>
    <recommendedName>
        <fullName evidence="4">Cytochrome c domain-containing protein</fullName>
    </recommendedName>
</protein>
<dbReference type="PANTHER" id="PTHR30600:SF9">
    <property type="entry name" value="BLR7738 PROTEIN"/>
    <property type="match status" value="1"/>
</dbReference>
<evidence type="ECO:0000256" key="1">
    <source>
        <dbReference type="ARBA" id="ARBA00022617"/>
    </source>
</evidence>